<dbReference type="GO" id="GO:0016787">
    <property type="term" value="F:hydrolase activity"/>
    <property type="evidence" value="ECO:0007669"/>
    <property type="project" value="UniProtKB-KW"/>
</dbReference>
<evidence type="ECO:0000313" key="3">
    <source>
        <dbReference type="Proteomes" id="UP000268094"/>
    </source>
</evidence>
<proteinExistence type="predicted"/>
<feature type="chain" id="PRO_5017467266" evidence="1">
    <location>
        <begin position="27"/>
        <end position="280"/>
    </location>
</feature>
<dbReference type="EMBL" id="RAVZ01000120">
    <property type="protein sequence ID" value="RKG86080.1"/>
    <property type="molecule type" value="Genomic_DNA"/>
</dbReference>
<evidence type="ECO:0000256" key="1">
    <source>
        <dbReference type="SAM" id="SignalP"/>
    </source>
</evidence>
<organism evidence="2 3">
    <name type="scientific">Corallococcus terminator</name>
    <dbReference type="NCBI Taxonomy" id="2316733"/>
    <lineage>
        <taxon>Bacteria</taxon>
        <taxon>Pseudomonadati</taxon>
        <taxon>Myxococcota</taxon>
        <taxon>Myxococcia</taxon>
        <taxon>Myxococcales</taxon>
        <taxon>Cystobacterineae</taxon>
        <taxon>Myxococcaceae</taxon>
        <taxon>Corallococcus</taxon>
    </lineage>
</organism>
<accession>A0A3A8J269</accession>
<evidence type="ECO:0000313" key="2">
    <source>
        <dbReference type="EMBL" id="RKG86080.1"/>
    </source>
</evidence>
<feature type="signal peptide" evidence="1">
    <location>
        <begin position="1"/>
        <end position="26"/>
    </location>
</feature>
<reference evidence="3" key="1">
    <citation type="submission" date="2018-09" db="EMBL/GenBank/DDBJ databases">
        <authorList>
            <person name="Livingstone P.G."/>
            <person name="Whitworth D.E."/>
        </authorList>
    </citation>
    <scope>NUCLEOTIDE SEQUENCE [LARGE SCALE GENOMIC DNA]</scope>
    <source>
        <strain evidence="3">CA054A</strain>
    </source>
</reference>
<keyword evidence="2" id="KW-0378">Hydrolase</keyword>
<dbReference type="PROSITE" id="PS51257">
    <property type="entry name" value="PROKAR_LIPOPROTEIN"/>
    <property type="match status" value="1"/>
</dbReference>
<dbReference type="Pfam" id="PF00756">
    <property type="entry name" value="Esterase"/>
    <property type="match status" value="1"/>
</dbReference>
<gene>
    <name evidence="2" type="ORF">D7V88_18495</name>
</gene>
<dbReference type="OrthoDB" id="5523653at2"/>
<keyword evidence="1" id="KW-0732">Signal</keyword>
<dbReference type="InterPro" id="IPR050583">
    <property type="entry name" value="Mycobacterial_A85_antigen"/>
</dbReference>
<dbReference type="Gene3D" id="3.40.50.1820">
    <property type="entry name" value="alpha/beta hydrolase"/>
    <property type="match status" value="1"/>
</dbReference>
<protein>
    <submittedName>
        <fullName evidence="2">Alpha/beta hydrolase</fullName>
    </submittedName>
</protein>
<dbReference type="PANTHER" id="PTHR48098:SF6">
    <property type="entry name" value="FERRI-BACILLIBACTIN ESTERASE BESA"/>
    <property type="match status" value="1"/>
</dbReference>
<dbReference type="PANTHER" id="PTHR48098">
    <property type="entry name" value="ENTEROCHELIN ESTERASE-RELATED"/>
    <property type="match status" value="1"/>
</dbReference>
<dbReference type="SUPFAM" id="SSF53474">
    <property type="entry name" value="alpha/beta-Hydrolases"/>
    <property type="match status" value="1"/>
</dbReference>
<dbReference type="Proteomes" id="UP000268094">
    <property type="component" value="Unassembled WGS sequence"/>
</dbReference>
<sequence>MTLRRSVNRLSVVLFAVLLAGCRGHAVVPPEPMPTHAAFTLVSAALQETRRLNVYTPPGYDPAQATRYPVLYMPDGGEQEDFPHVATTLDTAIRAGEVRPFILVGIENTERRRDMTGPTQVDEDRKVAPRVGGSAAFLAFIRDELMPEVHRRYRVTEETAVIGESLAGLFIVETFFLQPELFTTSIALSPSLWWNDDDVVRRAGERLKARPELRATLYVASADEEDIAPQSARLAEALRANAPAGLKWRYEPRPDLRHDNIYRSLSPQVLRQYLAPVPTP</sequence>
<name>A0A3A8J269_9BACT</name>
<dbReference type="InterPro" id="IPR000801">
    <property type="entry name" value="Esterase-like"/>
</dbReference>
<keyword evidence="3" id="KW-1185">Reference proteome</keyword>
<dbReference type="RefSeq" id="WP_120541967.1">
    <property type="nucleotide sequence ID" value="NZ_RAVZ01000120.1"/>
</dbReference>
<dbReference type="AlphaFoldDB" id="A0A3A8J269"/>
<comment type="caution">
    <text evidence="2">The sequence shown here is derived from an EMBL/GenBank/DDBJ whole genome shotgun (WGS) entry which is preliminary data.</text>
</comment>
<dbReference type="InterPro" id="IPR029058">
    <property type="entry name" value="AB_hydrolase_fold"/>
</dbReference>